<dbReference type="GO" id="GO:0005829">
    <property type="term" value="C:cytosol"/>
    <property type="evidence" value="ECO:0007669"/>
    <property type="project" value="TreeGrafter"/>
</dbReference>
<dbReference type="UniPathway" id="UPA00223"/>
<keyword evidence="4 6" id="KW-0808">Transferase</keyword>
<dbReference type="InterPro" id="IPR011278">
    <property type="entry name" value="2-MeCitrate/Citrate_synth_II"/>
</dbReference>
<protein>
    <recommendedName>
        <fullName evidence="6">Citrate synthase</fullName>
    </recommendedName>
</protein>
<dbReference type="Proteomes" id="UP000568696">
    <property type="component" value="Unassembled WGS sequence"/>
</dbReference>
<dbReference type="GO" id="GO:0006099">
    <property type="term" value="P:tricarboxylic acid cycle"/>
    <property type="evidence" value="ECO:0007669"/>
    <property type="project" value="UniProtKB-UniPathway"/>
</dbReference>
<dbReference type="InterPro" id="IPR016143">
    <property type="entry name" value="Citrate_synth-like_sm_a-sub"/>
</dbReference>
<dbReference type="GO" id="GO:0005975">
    <property type="term" value="P:carbohydrate metabolic process"/>
    <property type="evidence" value="ECO:0007669"/>
    <property type="project" value="TreeGrafter"/>
</dbReference>
<name>A0A7X8RGD5_9CORY</name>
<dbReference type="SUPFAM" id="SSF48256">
    <property type="entry name" value="Citrate synthase"/>
    <property type="match status" value="1"/>
</dbReference>
<evidence type="ECO:0000256" key="5">
    <source>
        <dbReference type="ARBA" id="ARBA00049288"/>
    </source>
</evidence>
<dbReference type="InterPro" id="IPR002020">
    <property type="entry name" value="Citrate_synthase"/>
</dbReference>
<organism evidence="9 10">
    <name type="scientific">Corynebacterium pollutisoli</name>
    <dbReference type="NCBI Taxonomy" id="1610489"/>
    <lineage>
        <taxon>Bacteria</taxon>
        <taxon>Bacillati</taxon>
        <taxon>Actinomycetota</taxon>
        <taxon>Actinomycetes</taxon>
        <taxon>Mycobacteriales</taxon>
        <taxon>Corynebacteriaceae</taxon>
        <taxon>Corynebacterium</taxon>
    </lineage>
</organism>
<evidence type="ECO:0000256" key="8">
    <source>
        <dbReference type="RuleBase" id="RU003406"/>
    </source>
</evidence>
<dbReference type="EMBL" id="JAAYSN010000097">
    <property type="protein sequence ID" value="NLP38850.1"/>
    <property type="molecule type" value="Genomic_DNA"/>
</dbReference>
<feature type="active site" evidence="7">
    <location>
        <position position="329"/>
    </location>
</feature>
<reference evidence="9 10" key="1">
    <citation type="journal article" date="2020" name="Biotechnol. Biofuels">
        <title>New insights from the biogas microbiome by comprehensive genome-resolved metagenomics of nearly 1600 species originating from multiple anaerobic digesters.</title>
        <authorList>
            <person name="Campanaro S."/>
            <person name="Treu L."/>
            <person name="Rodriguez-R L.M."/>
            <person name="Kovalovszki A."/>
            <person name="Ziels R.M."/>
            <person name="Maus I."/>
            <person name="Zhu X."/>
            <person name="Kougias P.G."/>
            <person name="Basile A."/>
            <person name="Luo G."/>
            <person name="Schluter A."/>
            <person name="Konstantinidis K.T."/>
            <person name="Angelidaki I."/>
        </authorList>
    </citation>
    <scope>NUCLEOTIDE SEQUENCE [LARGE SCALE GENOMIC DNA]</scope>
    <source>
        <strain evidence="9">AS23ysBPME_344</strain>
    </source>
</reference>
<dbReference type="PANTHER" id="PTHR11739:SF4">
    <property type="entry name" value="CITRATE SYNTHASE, PEROXISOMAL"/>
    <property type="match status" value="1"/>
</dbReference>
<dbReference type="OrthoDB" id="9800864at2"/>
<dbReference type="PRINTS" id="PR00143">
    <property type="entry name" value="CITRTSNTHASE"/>
</dbReference>
<dbReference type="InterPro" id="IPR019810">
    <property type="entry name" value="Citrate_synthase_AS"/>
</dbReference>
<dbReference type="NCBIfam" id="TIGR01800">
    <property type="entry name" value="cit_synth_II"/>
    <property type="match status" value="1"/>
</dbReference>
<dbReference type="AlphaFoldDB" id="A0A7X8RGD5"/>
<dbReference type="PROSITE" id="PS00480">
    <property type="entry name" value="CITRATE_SYNTHASE"/>
    <property type="match status" value="1"/>
</dbReference>
<gene>
    <name evidence="9" type="ORF">GX356_03895</name>
</gene>
<comment type="caution">
    <text evidence="9">The sequence shown here is derived from an EMBL/GenBank/DDBJ whole genome shotgun (WGS) entry which is preliminary data.</text>
</comment>
<evidence type="ECO:0000256" key="7">
    <source>
        <dbReference type="PIRSR" id="PIRSR001369-1"/>
    </source>
</evidence>
<comment type="similarity">
    <text evidence="2 6 8">Belongs to the citrate synthase family.</text>
</comment>
<keyword evidence="3" id="KW-0816">Tricarboxylic acid cycle</keyword>
<dbReference type="PIRSF" id="PIRSF001369">
    <property type="entry name" value="Citrate_synth"/>
    <property type="match status" value="1"/>
</dbReference>
<dbReference type="CDD" id="cd06111">
    <property type="entry name" value="DsCS_like"/>
    <property type="match status" value="1"/>
</dbReference>
<evidence type="ECO:0000256" key="1">
    <source>
        <dbReference type="ARBA" id="ARBA00004751"/>
    </source>
</evidence>
<dbReference type="Pfam" id="PF00285">
    <property type="entry name" value="Citrate_synt"/>
    <property type="match status" value="1"/>
</dbReference>
<comment type="pathway">
    <text evidence="1">Carbohydrate metabolism; tricarboxylic acid cycle; isocitrate from oxaloacetate: step 1/2.</text>
</comment>
<feature type="active site" evidence="7">
    <location>
        <position position="278"/>
    </location>
</feature>
<evidence type="ECO:0000256" key="4">
    <source>
        <dbReference type="ARBA" id="ARBA00022679"/>
    </source>
</evidence>
<dbReference type="InterPro" id="IPR024176">
    <property type="entry name" value="Citrate_synthase_bac-typ"/>
</dbReference>
<dbReference type="GO" id="GO:0036440">
    <property type="term" value="F:citrate synthase activity"/>
    <property type="evidence" value="ECO:0007669"/>
    <property type="project" value="UniProtKB-EC"/>
</dbReference>
<accession>A0A7X8RGD5</accession>
<keyword evidence="9" id="KW-0012">Acyltransferase</keyword>
<evidence type="ECO:0000256" key="3">
    <source>
        <dbReference type="ARBA" id="ARBA00022532"/>
    </source>
</evidence>
<dbReference type="PANTHER" id="PTHR11739">
    <property type="entry name" value="CITRATE SYNTHASE"/>
    <property type="match status" value="1"/>
</dbReference>
<dbReference type="Gene3D" id="1.10.230.10">
    <property type="entry name" value="Cytochrome P450-Terp, domain 2"/>
    <property type="match status" value="1"/>
</dbReference>
<comment type="catalytic activity">
    <reaction evidence="5">
        <text>oxaloacetate + acetyl-CoA + H2O = citrate + CoA + H(+)</text>
        <dbReference type="Rhea" id="RHEA:16845"/>
        <dbReference type="ChEBI" id="CHEBI:15377"/>
        <dbReference type="ChEBI" id="CHEBI:15378"/>
        <dbReference type="ChEBI" id="CHEBI:16452"/>
        <dbReference type="ChEBI" id="CHEBI:16947"/>
        <dbReference type="ChEBI" id="CHEBI:57287"/>
        <dbReference type="ChEBI" id="CHEBI:57288"/>
        <dbReference type="EC" id="2.3.3.16"/>
    </reaction>
</comment>
<dbReference type="InterPro" id="IPR016142">
    <property type="entry name" value="Citrate_synth-like_lrg_a-sub"/>
</dbReference>
<dbReference type="InterPro" id="IPR036969">
    <property type="entry name" value="Citrate_synthase_sf"/>
</dbReference>
<evidence type="ECO:0000313" key="10">
    <source>
        <dbReference type="Proteomes" id="UP000568696"/>
    </source>
</evidence>
<evidence type="ECO:0000256" key="2">
    <source>
        <dbReference type="ARBA" id="ARBA00010566"/>
    </source>
</evidence>
<evidence type="ECO:0000313" key="9">
    <source>
        <dbReference type="EMBL" id="NLP38850.1"/>
    </source>
</evidence>
<dbReference type="NCBIfam" id="NF010636">
    <property type="entry name" value="PRK14033.1"/>
    <property type="match status" value="1"/>
</dbReference>
<evidence type="ECO:0000256" key="6">
    <source>
        <dbReference type="PIRNR" id="PIRNR001369"/>
    </source>
</evidence>
<dbReference type="FunFam" id="1.10.230.10:FF:000003">
    <property type="entry name" value="Citrate synthase"/>
    <property type="match status" value="1"/>
</dbReference>
<sequence>MSTMSDKSAKSENNNPEVRKGLYGVIADYTAVSKVMPETNSLTYRGYAVQDLVAECSFEEVFYLLWNGELPTEEQLAEFNKRGRSYRKLDPGLIALIHSLPTDCHPMDVMRTAVSYMGTKDAEHFTPDADHITHVGHNLLAQLPMVLAMDIRRRQGKDIVAPDPDKSVAHNLLSMVFGNDEDSPASNPDDVRDFEKSLILYAEHSFNASTFTGRVITSTRSDVYSAITGAIGALKGPLHGGANEFVMHTMLEIDDPAKATDWINNALDNKNLIMGFGHRVYKKGDSRVPSMEKSFRDLAERHDGAKWVEMYEKMAAAMDERTGIKPNLDFPAGPAYHLLGFPVDFFTPLFVIARIAGWTAHIVEQYNDNSLIRPLSAYNGPEQRQVTPLAARK</sequence>
<dbReference type="Gene3D" id="1.10.580.10">
    <property type="entry name" value="Citrate Synthase, domain 1"/>
    <property type="match status" value="1"/>
</dbReference>
<proteinExistence type="inferred from homology"/>